<protein>
    <recommendedName>
        <fullName evidence="2">DUF58 domain-containing protein</fullName>
    </recommendedName>
</protein>
<dbReference type="STRING" id="644966.Tmar_0334"/>
<name>E6SMJ9_THEM7</name>
<sequence>MRLQSWGLPVWTLAALAFALTTGGPVPWFLAKFLAALHLLAAAWAWVLARGLHVEARIDRPTATAGDRVQVEVAVHNESLLPVPRLSVSLPAWTEPPDRSGRPAPWWIRAVAAGRLPAVGAAVVPGAVFYRSLGPLGNLVFRDTVAVHRRGRYTLGPVVVELQEPLGIFRVRREVYAEPGLTVYPPVVPVDHLPVLPRQPFGRQRVDTRAWQDPSSLADVRPFQPGDNPKHIHWKLSAHLDELHVKEFELRATTDCFLFLDLYGGPPAGPAPAAGGPAAAGGTEAPAAAGEPLPAGAAGAGGVASRAGTAAGGPRARGTVAAAGPGHSRNGAGGGFSGPDRIPLDPGEWVAGVAAGIAAQALHRDLVVAAAAHGDRPYRLPPGRGPQHFRRLLEWLVDVDRPGDMPLADFLAAQGSGLTPRSAVLVVTRRLDRRLARVLVQLRGKGHAVGLWIVQTGPEPAHTGRGAGTGASTGTSRDPDRHHRPAPAGLGAPARLPAPDDPGLPPADPELVRWLRGAGVAVHPVTVPAATSLSSSAGRAGAVPYLLAGKQVPVGGATGGEPAGLGTPSRGWWR</sequence>
<reference evidence="3 4" key="1">
    <citation type="journal article" date="2010" name="Stand. Genomic Sci.">
        <title>Complete genome sequence of Thermaerobacter marianensis type strain (7p75a).</title>
        <authorList>
            <person name="Han C."/>
            <person name="Gu W."/>
            <person name="Zhang X."/>
            <person name="Lapidus A."/>
            <person name="Nolan M."/>
            <person name="Copeland A."/>
            <person name="Lucas S."/>
            <person name="Del Rio T.G."/>
            <person name="Tice H."/>
            <person name="Cheng J.F."/>
            <person name="Tapia R."/>
            <person name="Goodwin L."/>
            <person name="Pitluck S."/>
            <person name="Pagani I."/>
            <person name="Ivanova N."/>
            <person name="Mavromatis K."/>
            <person name="Mikhailova N."/>
            <person name="Pati A."/>
            <person name="Chen A."/>
            <person name="Palaniappan K."/>
            <person name="Land M."/>
            <person name="Hauser L."/>
            <person name="Chang Y.J."/>
            <person name="Jeffries C.D."/>
            <person name="Schneider S."/>
            <person name="Rohde M."/>
            <person name="Goker M."/>
            <person name="Pukall R."/>
            <person name="Woyke T."/>
            <person name="Bristow J."/>
            <person name="Eisen J.A."/>
            <person name="Markowitz V."/>
            <person name="Hugenholtz P."/>
            <person name="Kyrpides N.C."/>
            <person name="Klenk H.P."/>
            <person name="Detter J.C."/>
        </authorList>
    </citation>
    <scope>NUCLEOTIDE SEQUENCE [LARGE SCALE GENOMIC DNA]</scope>
    <source>
        <strain evidence="4">ATCC 700841 / DSM 12885 / JCM 10246 / 7p75a</strain>
    </source>
</reference>
<evidence type="ECO:0000313" key="4">
    <source>
        <dbReference type="Proteomes" id="UP000008915"/>
    </source>
</evidence>
<dbReference type="EMBL" id="CP002344">
    <property type="protein sequence ID" value="ADU50459.1"/>
    <property type="molecule type" value="Genomic_DNA"/>
</dbReference>
<feature type="region of interest" description="Disordered" evidence="1">
    <location>
        <begin position="457"/>
        <end position="508"/>
    </location>
</feature>
<dbReference type="PANTHER" id="PTHR34351">
    <property type="entry name" value="SLR1927 PROTEIN-RELATED"/>
    <property type="match status" value="1"/>
</dbReference>
<feature type="domain" description="DUF58" evidence="2">
    <location>
        <begin position="219"/>
        <end position="263"/>
    </location>
</feature>
<evidence type="ECO:0000259" key="2">
    <source>
        <dbReference type="Pfam" id="PF01882"/>
    </source>
</evidence>
<dbReference type="eggNOG" id="COG1721">
    <property type="taxonomic scope" value="Bacteria"/>
</dbReference>
<feature type="compositionally biased region" description="Low complexity" evidence="1">
    <location>
        <begin position="271"/>
        <end position="326"/>
    </location>
</feature>
<proteinExistence type="predicted"/>
<feature type="compositionally biased region" description="Low complexity" evidence="1">
    <location>
        <begin position="486"/>
        <end position="497"/>
    </location>
</feature>
<accession>E6SMJ9</accession>
<evidence type="ECO:0000313" key="3">
    <source>
        <dbReference type="EMBL" id="ADU50459.1"/>
    </source>
</evidence>
<dbReference type="OrthoDB" id="9778037at2"/>
<dbReference type="RefSeq" id="WP_013494764.1">
    <property type="nucleotide sequence ID" value="NC_014831.1"/>
</dbReference>
<organism evidence="3 4">
    <name type="scientific">Thermaerobacter marianensis (strain ATCC 700841 / DSM 12885 / JCM 10246 / 7p75a)</name>
    <dbReference type="NCBI Taxonomy" id="644966"/>
    <lineage>
        <taxon>Bacteria</taxon>
        <taxon>Bacillati</taxon>
        <taxon>Bacillota</taxon>
        <taxon>Clostridia</taxon>
        <taxon>Eubacteriales</taxon>
        <taxon>Clostridiales Family XVII. Incertae Sedis</taxon>
        <taxon>Thermaerobacter</taxon>
    </lineage>
</organism>
<reference evidence="4" key="2">
    <citation type="journal article" date="2010" name="Stand. Genomic Sci.">
        <title>Complete genome sequence of Thermaerobacter marianensis type strain (7p75aT).</title>
        <authorList>
            <person name="Han C."/>
            <person name="Gu W."/>
            <person name="Zhang X."/>
            <person name="Lapidus A."/>
            <person name="Nolan M."/>
            <person name="Copeland A."/>
            <person name="Lucas S."/>
            <person name="Glavina Del Rio T."/>
            <person name="Tice H."/>
            <person name="Cheng J."/>
            <person name="Tapia R."/>
            <person name="Goodwin L."/>
            <person name="Pitluck S."/>
            <person name="Pagani I."/>
            <person name="Ivanova N."/>
            <person name="Mavromatis K."/>
            <person name="Mikhailova N."/>
            <person name="Pati A."/>
            <person name="Chen A."/>
            <person name="Palaniappan K."/>
            <person name="Land M."/>
            <person name="Hauser L."/>
            <person name="Chang Y."/>
            <person name="Jeffries C."/>
            <person name="Schneider S."/>
            <person name="Rohde M."/>
            <person name="Goker M."/>
            <person name="Pukall R."/>
            <person name="Woyke T."/>
            <person name="Bristow J."/>
            <person name="Eisen J."/>
            <person name="Markowitz V."/>
            <person name="Hugenholtz P."/>
            <person name="Kyrpides N."/>
            <person name="Klenk H."/>
            <person name="Detter J."/>
        </authorList>
    </citation>
    <scope>NUCLEOTIDE SEQUENCE [LARGE SCALE GENOMIC DNA]</scope>
    <source>
        <strain evidence="4">ATCC 700841 / DSM 12885 / JCM 10246 / 7p75a</strain>
    </source>
</reference>
<dbReference type="HOGENOM" id="CLU_474804_0_0_9"/>
<gene>
    <name evidence="3" type="ordered locus">Tmar_0334</name>
</gene>
<dbReference type="Proteomes" id="UP000008915">
    <property type="component" value="Chromosome"/>
</dbReference>
<dbReference type="PANTHER" id="PTHR34351:SF2">
    <property type="entry name" value="DUF58 DOMAIN-CONTAINING PROTEIN"/>
    <property type="match status" value="1"/>
</dbReference>
<feature type="region of interest" description="Disordered" evidence="1">
    <location>
        <begin position="271"/>
        <end position="339"/>
    </location>
</feature>
<feature type="compositionally biased region" description="Pro residues" evidence="1">
    <location>
        <begin position="499"/>
        <end position="508"/>
    </location>
</feature>
<dbReference type="InterPro" id="IPR002881">
    <property type="entry name" value="DUF58"/>
</dbReference>
<dbReference type="AlphaFoldDB" id="E6SMJ9"/>
<keyword evidence="4" id="KW-1185">Reference proteome</keyword>
<dbReference type="Pfam" id="PF01882">
    <property type="entry name" value="DUF58"/>
    <property type="match status" value="1"/>
</dbReference>
<dbReference type="KEGG" id="tmr:Tmar_0334"/>
<evidence type="ECO:0000256" key="1">
    <source>
        <dbReference type="SAM" id="MobiDB-lite"/>
    </source>
</evidence>